<keyword evidence="5" id="KW-0004">4Fe-4S</keyword>
<dbReference type="InterPro" id="IPR005117">
    <property type="entry name" value="NiRdtase/SiRdtase_haem-b_fer"/>
</dbReference>
<comment type="function">
    <text evidence="2">Catalyzes the reduction of sulfite to sulfide, a step in the biosynthesis of sulfur-containing amino acids and cofactors.</text>
</comment>
<keyword evidence="10" id="KW-0408">Iron</keyword>
<dbReference type="PRINTS" id="PR00397">
    <property type="entry name" value="SIROHAEM"/>
</dbReference>
<evidence type="ECO:0000259" key="14">
    <source>
        <dbReference type="Pfam" id="PF01077"/>
    </source>
</evidence>
<organism evidence="16 17">
    <name type="scientific">Natronosporangium hydrolyticum</name>
    <dbReference type="NCBI Taxonomy" id="2811111"/>
    <lineage>
        <taxon>Bacteria</taxon>
        <taxon>Bacillati</taxon>
        <taxon>Actinomycetota</taxon>
        <taxon>Actinomycetes</taxon>
        <taxon>Micromonosporales</taxon>
        <taxon>Micromonosporaceae</taxon>
        <taxon>Natronosporangium</taxon>
    </lineage>
</organism>
<sequence>MTVTNGPRRPRGEGQWAVGHREPLNPNERAKKDDDPLHVRARIENIYAHRGFASIDPQDLRGRFRWFGLYTQRRPGIDGGRTALLEPEELEDEYFMLRVRIDGGQLDLAQLRTIAELSQRYGRDTADLTDRQNVQLHWVRIEDVPEIWRRLEAVGLQTTEACGDAPRVVLGSSVAGVAAAEELDGTPAIREIVDRYVGSEEFSNLPRKFKSAVAWLPDLPYEINDISFLGAVHPEHGPGFDLWVGGGLSTNPMLAKRLGVWVPLAEVPEVWAGVTGLFRDYGYRRLRHKARLKFLVADWGVEKFREVLESEYLHRRLVDGPAPPLPSRPIDHVGVHEQKDGRRYVGATPVAGRVSGTLLAQLADVAEAHGSGRVRLTAYQKVLVLDVPPERTESLISALAELGLQARPSAVRRGVMACTGIEYCKLAIVETKTLANDLVARLEQVLADSDADITININGCPNACARTQVGDIGLKGQIVMDAQGRQVEGFQVHLGGGLALREGQEASFGRKVRGLKTTAEELPEYVARLAGHYVAGRKDDESFAEWVLRADEEELR</sequence>
<evidence type="ECO:0000256" key="5">
    <source>
        <dbReference type="ARBA" id="ARBA00022485"/>
    </source>
</evidence>
<comment type="similarity">
    <text evidence="3">Belongs to the nitrite and sulfite reductase 4Fe-4S domain family.</text>
</comment>
<feature type="domain" description="Nitrite/sulphite reductase 4Fe-4S" evidence="14">
    <location>
        <begin position="162"/>
        <end position="313"/>
    </location>
</feature>
<evidence type="ECO:0000256" key="1">
    <source>
        <dbReference type="ARBA" id="ARBA00001966"/>
    </source>
</evidence>
<dbReference type="SUPFAM" id="SSF55124">
    <property type="entry name" value="Nitrite/Sulfite reductase N-terminal domain-like"/>
    <property type="match status" value="2"/>
</dbReference>
<feature type="domain" description="Nitrite/sulphite reductase 4Fe-4S" evidence="14">
    <location>
        <begin position="412"/>
        <end position="556"/>
    </location>
</feature>
<dbReference type="Gene3D" id="3.90.480.20">
    <property type="match status" value="1"/>
</dbReference>
<feature type="domain" description="Nitrite/Sulfite reductase ferredoxin-like" evidence="15">
    <location>
        <begin position="336"/>
        <end position="401"/>
    </location>
</feature>
<dbReference type="AlphaFoldDB" id="A0A895YLX8"/>
<dbReference type="GO" id="GO:0051539">
    <property type="term" value="F:4 iron, 4 sulfur cluster binding"/>
    <property type="evidence" value="ECO:0007669"/>
    <property type="project" value="UniProtKB-KW"/>
</dbReference>
<dbReference type="KEGG" id="nhy:JQS43_04965"/>
<dbReference type="InterPro" id="IPR051329">
    <property type="entry name" value="NIR_SIR_4Fe-4S"/>
</dbReference>
<dbReference type="EMBL" id="CP070499">
    <property type="protein sequence ID" value="QSB15696.1"/>
    <property type="molecule type" value="Genomic_DNA"/>
</dbReference>
<dbReference type="SUPFAM" id="SSF56014">
    <property type="entry name" value="Nitrite and sulphite reductase 4Fe-4S domain-like"/>
    <property type="match status" value="2"/>
</dbReference>
<dbReference type="Proteomes" id="UP000662857">
    <property type="component" value="Chromosome"/>
</dbReference>
<dbReference type="InterPro" id="IPR045854">
    <property type="entry name" value="NO2/SO3_Rdtase_4Fe4S_sf"/>
</dbReference>
<dbReference type="GO" id="GO:0046872">
    <property type="term" value="F:metal ion binding"/>
    <property type="evidence" value="ECO:0007669"/>
    <property type="project" value="UniProtKB-KW"/>
</dbReference>
<comment type="catalytic activity">
    <reaction evidence="12">
        <text>hydrogen sulfide + 6 oxidized [2Fe-2S]-[ferredoxin] + 3 H2O = sulfite + 6 reduced [2Fe-2S]-[ferredoxin] + 7 H(+)</text>
        <dbReference type="Rhea" id="RHEA:23132"/>
        <dbReference type="Rhea" id="RHEA-COMP:10000"/>
        <dbReference type="Rhea" id="RHEA-COMP:10001"/>
        <dbReference type="ChEBI" id="CHEBI:15377"/>
        <dbReference type="ChEBI" id="CHEBI:15378"/>
        <dbReference type="ChEBI" id="CHEBI:17359"/>
        <dbReference type="ChEBI" id="CHEBI:29919"/>
        <dbReference type="ChEBI" id="CHEBI:33737"/>
        <dbReference type="ChEBI" id="CHEBI:33738"/>
        <dbReference type="EC" id="1.8.7.1"/>
    </reaction>
</comment>
<evidence type="ECO:0000256" key="6">
    <source>
        <dbReference type="ARBA" id="ARBA00022617"/>
    </source>
</evidence>
<dbReference type="Gene3D" id="3.30.413.10">
    <property type="entry name" value="Sulfite Reductase Hemoprotein, domain 1"/>
    <property type="match status" value="2"/>
</dbReference>
<evidence type="ECO:0000259" key="15">
    <source>
        <dbReference type="Pfam" id="PF03460"/>
    </source>
</evidence>
<dbReference type="PROSITE" id="PS00365">
    <property type="entry name" value="NIR_SIR"/>
    <property type="match status" value="1"/>
</dbReference>
<evidence type="ECO:0000256" key="2">
    <source>
        <dbReference type="ARBA" id="ARBA00003247"/>
    </source>
</evidence>
<evidence type="ECO:0000313" key="17">
    <source>
        <dbReference type="Proteomes" id="UP000662857"/>
    </source>
</evidence>
<keyword evidence="8" id="KW-0883">Thioether bond</keyword>
<feature type="region of interest" description="Disordered" evidence="13">
    <location>
        <begin position="1"/>
        <end position="34"/>
    </location>
</feature>
<dbReference type="InterPro" id="IPR006067">
    <property type="entry name" value="NO2/SO3_Rdtase_4Fe4S_dom"/>
</dbReference>
<dbReference type="InterPro" id="IPR006066">
    <property type="entry name" value="NO2/SO3_Rdtase_FeS/sirohaem_BS"/>
</dbReference>
<evidence type="ECO:0000256" key="11">
    <source>
        <dbReference type="ARBA" id="ARBA00023014"/>
    </source>
</evidence>
<gene>
    <name evidence="16" type="ORF">JQS43_04965</name>
</gene>
<evidence type="ECO:0000256" key="10">
    <source>
        <dbReference type="ARBA" id="ARBA00023004"/>
    </source>
</evidence>
<name>A0A895YLX8_9ACTN</name>
<dbReference type="GO" id="GO:0050311">
    <property type="term" value="F:sulfite reductase (ferredoxin) activity"/>
    <property type="evidence" value="ECO:0007669"/>
    <property type="project" value="UniProtKB-EC"/>
</dbReference>
<evidence type="ECO:0000256" key="13">
    <source>
        <dbReference type="SAM" id="MobiDB-lite"/>
    </source>
</evidence>
<evidence type="ECO:0000256" key="12">
    <source>
        <dbReference type="ARBA" id="ARBA00049518"/>
    </source>
</evidence>
<keyword evidence="6" id="KW-0349">Heme</keyword>
<dbReference type="PANTHER" id="PTHR32439">
    <property type="entry name" value="FERREDOXIN--NITRITE REDUCTASE, CHLOROPLASTIC"/>
    <property type="match status" value="1"/>
</dbReference>
<feature type="domain" description="Nitrite/Sulfite reductase ferredoxin-like" evidence="15">
    <location>
        <begin position="91"/>
        <end position="154"/>
    </location>
</feature>
<dbReference type="Pfam" id="PF01077">
    <property type="entry name" value="NIR_SIR"/>
    <property type="match status" value="2"/>
</dbReference>
<dbReference type="FunFam" id="3.30.413.10:FF:000009">
    <property type="entry name" value="Sulfite reductase [ferredoxin]"/>
    <property type="match status" value="1"/>
</dbReference>
<evidence type="ECO:0000256" key="7">
    <source>
        <dbReference type="ARBA" id="ARBA00022723"/>
    </source>
</evidence>
<evidence type="ECO:0000256" key="3">
    <source>
        <dbReference type="ARBA" id="ARBA00010429"/>
    </source>
</evidence>
<dbReference type="EC" id="1.8.7.1" evidence="4"/>
<proteinExistence type="inferred from homology"/>
<evidence type="ECO:0000256" key="8">
    <source>
        <dbReference type="ARBA" id="ARBA00022784"/>
    </source>
</evidence>
<evidence type="ECO:0000313" key="16">
    <source>
        <dbReference type="EMBL" id="QSB15696.1"/>
    </source>
</evidence>
<dbReference type="Pfam" id="PF03460">
    <property type="entry name" value="NIR_SIR_ferr"/>
    <property type="match status" value="2"/>
</dbReference>
<keyword evidence="7" id="KW-0479">Metal-binding</keyword>
<dbReference type="InterPro" id="IPR036136">
    <property type="entry name" value="Nit/Sulf_reduc_fer-like_dom_sf"/>
</dbReference>
<accession>A0A895YLX8</accession>
<keyword evidence="17" id="KW-1185">Reference proteome</keyword>
<reference evidence="16" key="1">
    <citation type="submission" date="2021-02" db="EMBL/GenBank/DDBJ databases">
        <title>Natrosporangium hydrolyticum gen. nov., sp. nov, a haloalkaliphilic actinobacterium from a soda solonchak soil.</title>
        <authorList>
            <person name="Sorokin D.Y."/>
            <person name="Khijniak T.V."/>
            <person name="Zakharycheva A.P."/>
            <person name="Boueva O.V."/>
            <person name="Ariskina E.V."/>
            <person name="Hahnke R.L."/>
            <person name="Bunk B."/>
            <person name="Sproer C."/>
            <person name="Schumann P."/>
            <person name="Evtushenko L.I."/>
            <person name="Kublanov I.V."/>
        </authorList>
    </citation>
    <scope>NUCLEOTIDE SEQUENCE</scope>
    <source>
        <strain evidence="16">DSM 106523</strain>
    </source>
</reference>
<dbReference type="GO" id="GO:0020037">
    <property type="term" value="F:heme binding"/>
    <property type="evidence" value="ECO:0007669"/>
    <property type="project" value="InterPro"/>
</dbReference>
<dbReference type="PANTHER" id="PTHR32439:SF0">
    <property type="entry name" value="FERREDOXIN--NITRITE REDUCTASE, CHLOROPLASTIC"/>
    <property type="match status" value="1"/>
</dbReference>
<protein>
    <recommendedName>
        <fullName evidence="4">assimilatory sulfite reductase (ferredoxin)</fullName>
        <ecNumber evidence="4">1.8.7.1</ecNumber>
    </recommendedName>
</protein>
<comment type="cofactor">
    <cofactor evidence="1">
        <name>[4Fe-4S] cluster</name>
        <dbReference type="ChEBI" id="CHEBI:49883"/>
    </cofactor>
</comment>
<dbReference type="RefSeq" id="WP_239677878.1">
    <property type="nucleotide sequence ID" value="NZ_CP070499.1"/>
</dbReference>
<evidence type="ECO:0000256" key="9">
    <source>
        <dbReference type="ARBA" id="ARBA00023002"/>
    </source>
</evidence>
<keyword evidence="9" id="KW-0560">Oxidoreductase</keyword>
<evidence type="ECO:0000256" key="4">
    <source>
        <dbReference type="ARBA" id="ARBA00012353"/>
    </source>
</evidence>
<feature type="compositionally biased region" description="Basic and acidic residues" evidence="13">
    <location>
        <begin position="19"/>
        <end position="34"/>
    </location>
</feature>
<keyword evidence="11" id="KW-0411">Iron-sulfur</keyword>